<dbReference type="Proteomes" id="UP001060012">
    <property type="component" value="Chromosome"/>
</dbReference>
<evidence type="ECO:0008006" key="3">
    <source>
        <dbReference type="Google" id="ProtNLM"/>
    </source>
</evidence>
<protein>
    <recommendedName>
        <fullName evidence="3">Internalin</fullName>
    </recommendedName>
</protein>
<evidence type="ECO:0000313" key="1">
    <source>
        <dbReference type="EMBL" id="UTJ07864.1"/>
    </source>
</evidence>
<proteinExistence type="predicted"/>
<name>A0ABY5E6S9_9BACT</name>
<dbReference type="RefSeq" id="WP_254578038.1">
    <property type="nucleotide sequence ID" value="NZ_CP100595.1"/>
</dbReference>
<dbReference type="InterPro" id="IPR032675">
    <property type="entry name" value="LRR_dom_sf"/>
</dbReference>
<dbReference type="EMBL" id="CP100595">
    <property type="protein sequence ID" value="UTJ07864.1"/>
    <property type="molecule type" value="Genomic_DNA"/>
</dbReference>
<accession>A0ABY5E6S9</accession>
<evidence type="ECO:0000313" key="2">
    <source>
        <dbReference type="Proteomes" id="UP001060012"/>
    </source>
</evidence>
<keyword evidence="2" id="KW-1185">Reference proteome</keyword>
<gene>
    <name evidence="1" type="ORF">NJU99_07140</name>
</gene>
<sequence>MTSLSAVENWLKEHSIENYTISDDLYITVHGSVNLNEKIREKRLPVKFKLVNGYFDISNNHLEALDGCPEKVGKDFNCSKNNLESLLGAPVKVGDFDCSYNKLVNLSYCPKEVIGFFNCSNNQLTSVKGSPRTIKGYFRCEHNKIESLKGGPKYIDAYFDCSHNYIKDLHGGPITVVQDYICNGNLLKSLDGIADTIGWDVRTDVRLNKLANSYNEEEKFWKYKGKDVVSHVYKPLVALCNKEDISRWLAKHDIKSFEILPNNSVNVKGSVKLSDKLANLSKLPLSFNEVEGDFDISNNELISLEGCPKVVHGDFLAFKNELASLKGGPKEVTGSFIILKNNISSLKFSPSIVKEDYICSHNPLKDLDGINTVEGSIFTGVFIPHVKAQKYVYNSVTTYKYAGEGITEYLDKVYVTLTEEEKVYERTKANLKSAITRLIESDSLKKEMINDTLIRNLEKYHLDDLKHKVLLIKNPKPRTKEELTESDVLKMAFEVEL</sequence>
<reference evidence="1" key="1">
    <citation type="submission" date="2022-07" db="EMBL/GenBank/DDBJ databases">
        <title>Arcobacter roscoffensis sp. nov., a marine bacterium isolated from coastal seawater collected from Roscoff, France.</title>
        <authorList>
            <person name="Pascual J."/>
            <person name="Lepeaux C."/>
            <person name="Methner A."/>
            <person name="Overmann J."/>
        </authorList>
    </citation>
    <scope>NUCLEOTIDE SEQUENCE</scope>
    <source>
        <strain evidence="1">ARW1-2F2</strain>
    </source>
</reference>
<organism evidence="1 2">
    <name type="scientific">Arcobacter roscoffensis</name>
    <dbReference type="NCBI Taxonomy" id="2961520"/>
    <lineage>
        <taxon>Bacteria</taxon>
        <taxon>Pseudomonadati</taxon>
        <taxon>Campylobacterota</taxon>
        <taxon>Epsilonproteobacteria</taxon>
        <taxon>Campylobacterales</taxon>
        <taxon>Arcobacteraceae</taxon>
        <taxon>Arcobacter</taxon>
    </lineage>
</organism>
<dbReference type="Gene3D" id="3.80.10.10">
    <property type="entry name" value="Ribonuclease Inhibitor"/>
    <property type="match status" value="1"/>
</dbReference>